<sequence length="270" mass="30554">MTIREEAGYEAIRVWLSRRCGIAYPEHKGELLRQRLTRVRRAYDLGSLADIALRLDAEGSHELELAVMHAASTNHTYFCREPDVLDAFRAMVLPVLARREEIRIWSAACSSGDEVYTIAMMIAETLGPAGLARTQILGTDISAPMVEQAEQGIYRRRHLEQVPDAVLRRWFVPLGGGSYRVAPEIAAACTFRRMNLKTRPFPFRKPFQAIFCRNVLYYFDRADQAETLRALHAATEPGGWLVTSVTESLRGHETGWRSLGGGLHQKEVRR</sequence>
<dbReference type="InterPro" id="IPR022642">
    <property type="entry name" value="CheR_C"/>
</dbReference>
<dbReference type="InterPro" id="IPR029063">
    <property type="entry name" value="SAM-dependent_MTases_sf"/>
</dbReference>
<dbReference type="Gene3D" id="3.40.50.150">
    <property type="entry name" value="Vaccinia Virus protein VP39"/>
    <property type="match status" value="1"/>
</dbReference>
<evidence type="ECO:0000313" key="7">
    <source>
        <dbReference type="EMBL" id="PTM80294.1"/>
    </source>
</evidence>
<dbReference type="PANTHER" id="PTHR24422">
    <property type="entry name" value="CHEMOTAXIS PROTEIN METHYLTRANSFERASE"/>
    <property type="match status" value="1"/>
</dbReference>
<dbReference type="Pfam" id="PF03705">
    <property type="entry name" value="CheR_N"/>
    <property type="match status" value="1"/>
</dbReference>
<dbReference type="PRINTS" id="PR00996">
    <property type="entry name" value="CHERMTFRASE"/>
</dbReference>
<dbReference type="InterPro" id="IPR050903">
    <property type="entry name" value="Bact_Chemotaxis_MeTrfase"/>
</dbReference>
<gene>
    <name evidence="7" type="ORF">C8J29_102370</name>
</gene>
<evidence type="ECO:0000256" key="2">
    <source>
        <dbReference type="ARBA" id="ARBA00012534"/>
    </source>
</evidence>
<reference evidence="7 8" key="1">
    <citation type="submission" date="2018-04" db="EMBL/GenBank/DDBJ databases">
        <title>Genomic Encyclopedia of Type Strains, Phase III (KMG-III): the genomes of soil and plant-associated and newly described type strains.</title>
        <authorList>
            <person name="Whitman W."/>
        </authorList>
    </citation>
    <scope>NUCLEOTIDE SEQUENCE [LARGE SCALE GENOMIC DNA]</scope>
    <source>
        <strain evidence="7 8">JA192</strain>
    </source>
</reference>
<dbReference type="Proteomes" id="UP000240800">
    <property type="component" value="Unassembled WGS sequence"/>
</dbReference>
<dbReference type="SUPFAM" id="SSF47757">
    <property type="entry name" value="Chemotaxis receptor methyltransferase CheR, N-terminal domain"/>
    <property type="match status" value="1"/>
</dbReference>
<keyword evidence="8" id="KW-1185">Reference proteome</keyword>
<dbReference type="EMBL" id="PZZW01000002">
    <property type="protein sequence ID" value="PTM80294.1"/>
    <property type="molecule type" value="Genomic_DNA"/>
</dbReference>
<evidence type="ECO:0000256" key="5">
    <source>
        <dbReference type="ARBA" id="ARBA00022691"/>
    </source>
</evidence>
<evidence type="ECO:0000256" key="4">
    <source>
        <dbReference type="ARBA" id="ARBA00022679"/>
    </source>
</evidence>
<dbReference type="Gene3D" id="1.10.155.10">
    <property type="entry name" value="Chemotaxis receptor methyltransferase CheR, N-terminal domain"/>
    <property type="match status" value="1"/>
</dbReference>
<feature type="domain" description="CheR-type methyltransferase" evidence="6">
    <location>
        <begin position="1"/>
        <end position="249"/>
    </location>
</feature>
<protein>
    <recommendedName>
        <fullName evidence="2">protein-glutamate O-methyltransferase</fullName>
        <ecNumber evidence="2">2.1.1.80</ecNumber>
    </recommendedName>
</protein>
<comment type="caution">
    <text evidence="7">The sequence shown here is derived from an EMBL/GenBank/DDBJ whole genome shotgun (WGS) entry which is preliminary data.</text>
</comment>
<evidence type="ECO:0000256" key="3">
    <source>
        <dbReference type="ARBA" id="ARBA00022603"/>
    </source>
</evidence>
<dbReference type="PROSITE" id="PS50123">
    <property type="entry name" value="CHER"/>
    <property type="match status" value="1"/>
</dbReference>
<keyword evidence="4" id="KW-0808">Transferase</keyword>
<dbReference type="SUPFAM" id="SSF53335">
    <property type="entry name" value="S-adenosyl-L-methionine-dependent methyltransferases"/>
    <property type="match status" value="1"/>
</dbReference>
<dbReference type="InterPro" id="IPR000780">
    <property type="entry name" value="CheR_MeTrfase"/>
</dbReference>
<organism evidence="7 8">
    <name type="scientific">Cereibacter johrii</name>
    <dbReference type="NCBI Taxonomy" id="445629"/>
    <lineage>
        <taxon>Bacteria</taxon>
        <taxon>Pseudomonadati</taxon>
        <taxon>Pseudomonadota</taxon>
        <taxon>Alphaproteobacteria</taxon>
        <taxon>Rhodobacterales</taxon>
        <taxon>Paracoccaceae</taxon>
        <taxon>Cereibacter</taxon>
    </lineage>
</organism>
<dbReference type="GO" id="GO:0032259">
    <property type="term" value="P:methylation"/>
    <property type="evidence" value="ECO:0007669"/>
    <property type="project" value="UniProtKB-KW"/>
</dbReference>
<dbReference type="EC" id="2.1.1.80" evidence="2"/>
<dbReference type="Pfam" id="PF01739">
    <property type="entry name" value="CheR"/>
    <property type="match status" value="1"/>
</dbReference>
<dbReference type="GO" id="GO:0008168">
    <property type="term" value="F:methyltransferase activity"/>
    <property type="evidence" value="ECO:0007669"/>
    <property type="project" value="UniProtKB-KW"/>
</dbReference>
<name>A0ABX5J9Z4_9RHOB</name>
<evidence type="ECO:0000313" key="8">
    <source>
        <dbReference type="Proteomes" id="UP000240800"/>
    </source>
</evidence>
<dbReference type="RefSeq" id="WP_069330170.1">
    <property type="nucleotide sequence ID" value="NZ_JAYFRT010000003.1"/>
</dbReference>
<dbReference type="InterPro" id="IPR022641">
    <property type="entry name" value="CheR_N"/>
</dbReference>
<accession>A0ABX5J9Z4</accession>
<evidence type="ECO:0000256" key="1">
    <source>
        <dbReference type="ARBA" id="ARBA00001541"/>
    </source>
</evidence>
<dbReference type="PANTHER" id="PTHR24422:SF10">
    <property type="entry name" value="CHEMOTAXIS PROTEIN METHYLTRANSFERASE 2"/>
    <property type="match status" value="1"/>
</dbReference>
<keyword evidence="5" id="KW-0949">S-adenosyl-L-methionine</keyword>
<evidence type="ECO:0000259" key="6">
    <source>
        <dbReference type="PROSITE" id="PS50123"/>
    </source>
</evidence>
<comment type="catalytic activity">
    <reaction evidence="1">
        <text>L-glutamyl-[protein] + S-adenosyl-L-methionine = [protein]-L-glutamate 5-O-methyl ester + S-adenosyl-L-homocysteine</text>
        <dbReference type="Rhea" id="RHEA:24452"/>
        <dbReference type="Rhea" id="RHEA-COMP:10208"/>
        <dbReference type="Rhea" id="RHEA-COMP:10311"/>
        <dbReference type="ChEBI" id="CHEBI:29973"/>
        <dbReference type="ChEBI" id="CHEBI:57856"/>
        <dbReference type="ChEBI" id="CHEBI:59789"/>
        <dbReference type="ChEBI" id="CHEBI:82795"/>
        <dbReference type="EC" id="2.1.1.80"/>
    </reaction>
</comment>
<dbReference type="InterPro" id="IPR036804">
    <property type="entry name" value="CheR_N_sf"/>
</dbReference>
<proteinExistence type="predicted"/>
<dbReference type="SMART" id="SM00138">
    <property type="entry name" value="MeTrc"/>
    <property type="match status" value="1"/>
</dbReference>
<keyword evidence="3 7" id="KW-0489">Methyltransferase</keyword>
<dbReference type="CDD" id="cd02440">
    <property type="entry name" value="AdoMet_MTases"/>
    <property type="match status" value="1"/>
</dbReference>